<reference evidence="17 18" key="1">
    <citation type="journal article" date="2020" name="bioRxiv">
        <title>Sequence and annotation of 42 cannabis genomes reveals extensive copy number variation in cannabinoid synthesis and pathogen resistance genes.</title>
        <authorList>
            <person name="Mckernan K.J."/>
            <person name="Helbert Y."/>
            <person name="Kane L.T."/>
            <person name="Ebling H."/>
            <person name="Zhang L."/>
            <person name="Liu B."/>
            <person name="Eaton Z."/>
            <person name="Mclaughlin S."/>
            <person name="Kingan S."/>
            <person name="Baybayan P."/>
            <person name="Concepcion G."/>
            <person name="Jordan M."/>
            <person name="Riva A."/>
            <person name="Barbazuk W."/>
            <person name="Harkins T."/>
        </authorList>
    </citation>
    <scope>NUCLEOTIDE SEQUENCE [LARGE SCALE GENOMIC DNA]</scope>
    <source>
        <strain evidence="18">cv. Jamaican Lion 4</strain>
        <tissue evidence="17">Leaf</tissue>
    </source>
</reference>
<keyword evidence="18" id="KW-1185">Reference proteome</keyword>
<dbReference type="InterPro" id="IPR050369">
    <property type="entry name" value="RBOH/FRE"/>
</dbReference>
<evidence type="ECO:0000256" key="10">
    <source>
        <dbReference type="ARBA" id="ARBA00023004"/>
    </source>
</evidence>
<feature type="transmembrane region" description="Helical" evidence="15">
    <location>
        <begin position="2739"/>
        <end position="2763"/>
    </location>
</feature>
<evidence type="ECO:0000256" key="5">
    <source>
        <dbReference type="ARBA" id="ARBA00022692"/>
    </source>
</evidence>
<dbReference type="Pfam" id="PF08030">
    <property type="entry name" value="NAD_binding_6"/>
    <property type="match status" value="4"/>
</dbReference>
<feature type="transmembrane region" description="Helical" evidence="15">
    <location>
        <begin position="550"/>
        <end position="573"/>
    </location>
</feature>
<dbReference type="GO" id="GO:0005886">
    <property type="term" value="C:plasma membrane"/>
    <property type="evidence" value="ECO:0007669"/>
    <property type="project" value="TreeGrafter"/>
</dbReference>
<feature type="transmembrane region" description="Helical" evidence="15">
    <location>
        <begin position="124"/>
        <end position="144"/>
    </location>
</feature>
<dbReference type="GO" id="GO:0006811">
    <property type="term" value="P:monoatomic ion transport"/>
    <property type="evidence" value="ECO:0007669"/>
    <property type="project" value="UniProtKB-KW"/>
</dbReference>
<dbReference type="InterPro" id="IPR013112">
    <property type="entry name" value="FAD-bd_8"/>
</dbReference>
<feature type="domain" description="FAD-binding FR-type" evidence="16">
    <location>
        <begin position="753"/>
        <end position="855"/>
    </location>
</feature>
<evidence type="ECO:0000256" key="8">
    <source>
        <dbReference type="ARBA" id="ARBA00022989"/>
    </source>
</evidence>
<keyword evidence="12 15" id="KW-0472">Membrane</keyword>
<dbReference type="Proteomes" id="UP000583929">
    <property type="component" value="Unassembled WGS sequence"/>
</dbReference>
<dbReference type="Gene3D" id="3.40.50.80">
    <property type="entry name" value="Nucleotide-binding domain of ferredoxin-NADP reductase (FNR) module"/>
    <property type="match status" value="6"/>
</dbReference>
<feature type="transmembrane region" description="Helical" evidence="15">
    <location>
        <begin position="411"/>
        <end position="431"/>
    </location>
</feature>
<feature type="transmembrane region" description="Helical" evidence="15">
    <location>
        <begin position="2252"/>
        <end position="2279"/>
    </location>
</feature>
<feature type="transmembrane region" description="Helical" evidence="15">
    <location>
        <begin position="492"/>
        <end position="512"/>
    </location>
</feature>
<dbReference type="SUPFAM" id="SSF52343">
    <property type="entry name" value="Ferredoxin reductase-like, C-terminal NADP-linked domain"/>
    <property type="match status" value="4"/>
</dbReference>
<keyword evidence="11" id="KW-0406">Ion transport</keyword>
<dbReference type="PROSITE" id="PS51384">
    <property type="entry name" value="FAD_FR"/>
    <property type="match status" value="4"/>
</dbReference>
<evidence type="ECO:0000256" key="3">
    <source>
        <dbReference type="ARBA" id="ARBA00006278"/>
    </source>
</evidence>
<feature type="domain" description="FAD-binding FR-type" evidence="16">
    <location>
        <begin position="1879"/>
        <end position="1984"/>
    </location>
</feature>
<feature type="transmembrane region" description="Helical" evidence="15">
    <location>
        <begin position="1522"/>
        <end position="1539"/>
    </location>
</feature>
<feature type="transmembrane region" description="Helical" evidence="15">
    <location>
        <begin position="861"/>
        <end position="878"/>
    </location>
</feature>
<evidence type="ECO:0000256" key="2">
    <source>
        <dbReference type="ARBA" id="ARBA00004141"/>
    </source>
</evidence>
<comment type="cofactor">
    <cofactor evidence="1">
        <name>FAD</name>
        <dbReference type="ChEBI" id="CHEBI:57692"/>
    </cofactor>
</comment>
<proteinExistence type="inferred from homology"/>
<evidence type="ECO:0000256" key="12">
    <source>
        <dbReference type="ARBA" id="ARBA00023136"/>
    </source>
</evidence>
<feature type="transmembrane region" description="Helical" evidence="15">
    <location>
        <begin position="1843"/>
        <end position="1871"/>
    </location>
</feature>
<feature type="transmembrane region" description="Helical" evidence="15">
    <location>
        <begin position="298"/>
        <end position="315"/>
    </location>
</feature>
<keyword evidence="10" id="KW-0408">Iron</keyword>
<accession>A0A7J6HY85</accession>
<feature type="transmembrane region" description="Helical" evidence="15">
    <location>
        <begin position="219"/>
        <end position="241"/>
    </location>
</feature>
<feature type="transmembrane region" description="Helical" evidence="15">
    <location>
        <begin position="1042"/>
        <end position="1064"/>
    </location>
</feature>
<feature type="transmembrane region" description="Helical" evidence="15">
    <location>
        <begin position="1803"/>
        <end position="1823"/>
    </location>
</feature>
<keyword evidence="7" id="KW-0249">Electron transport</keyword>
<evidence type="ECO:0000256" key="1">
    <source>
        <dbReference type="ARBA" id="ARBA00001974"/>
    </source>
</evidence>
<dbReference type="FunFam" id="3.40.50.80:FF:000039">
    <property type="entry name" value="Ferric reduction oxidase 3"/>
    <property type="match status" value="3"/>
</dbReference>
<feature type="transmembrane region" description="Helical" evidence="15">
    <location>
        <begin position="1476"/>
        <end position="1502"/>
    </location>
</feature>
<dbReference type="CDD" id="cd06186">
    <property type="entry name" value="NOX_Duox_like_FAD_NADP"/>
    <property type="match status" value="4"/>
</dbReference>
<feature type="transmembrane region" description="Helical" evidence="15">
    <location>
        <begin position="98"/>
        <end position="118"/>
    </location>
</feature>
<feature type="transmembrane region" description="Helical" evidence="15">
    <location>
        <begin position="190"/>
        <end position="207"/>
    </location>
</feature>
<dbReference type="EC" id="1.16.1.7" evidence="14"/>
<feature type="transmembrane region" description="Helical" evidence="15">
    <location>
        <begin position="676"/>
        <end position="697"/>
    </location>
</feature>
<dbReference type="PANTHER" id="PTHR11972">
    <property type="entry name" value="NADPH OXIDASE"/>
    <property type="match status" value="1"/>
</dbReference>
<dbReference type="Pfam" id="PF05684">
    <property type="entry name" value="DUF819"/>
    <property type="match status" value="1"/>
</dbReference>
<feature type="domain" description="FAD-binding FR-type" evidence="16">
    <location>
        <begin position="1255"/>
        <end position="1358"/>
    </location>
</feature>
<gene>
    <name evidence="17" type="ORF">G4B88_019461</name>
</gene>
<keyword evidence="9" id="KW-0560">Oxidoreductase</keyword>
<comment type="subcellular location">
    <subcellularLocation>
        <location evidence="2">Membrane</location>
        <topology evidence="2">Multi-pass membrane protein</topology>
    </subcellularLocation>
</comment>
<name>A0A7J6HY85_CANSA</name>
<evidence type="ECO:0000256" key="15">
    <source>
        <dbReference type="SAM" id="Phobius"/>
    </source>
</evidence>
<dbReference type="InterPro" id="IPR013121">
    <property type="entry name" value="Fe_red_NAD-bd_6"/>
</dbReference>
<dbReference type="Pfam" id="PF01794">
    <property type="entry name" value="Ferric_reduct"/>
    <property type="match status" value="4"/>
</dbReference>
<evidence type="ECO:0000256" key="9">
    <source>
        <dbReference type="ARBA" id="ARBA00023002"/>
    </source>
</evidence>
<dbReference type="Pfam" id="PF08022">
    <property type="entry name" value="FAD_binding_8"/>
    <property type="match status" value="4"/>
</dbReference>
<feature type="transmembrane region" description="Helical" evidence="15">
    <location>
        <begin position="2101"/>
        <end position="2127"/>
    </location>
</feature>
<feature type="transmembrane region" description="Helical" evidence="15">
    <location>
        <begin position="1179"/>
        <end position="1199"/>
    </location>
</feature>
<dbReference type="InterPro" id="IPR013130">
    <property type="entry name" value="Fe3_Rdtase_TM_dom"/>
</dbReference>
<feature type="transmembrane region" description="Helical" evidence="15">
    <location>
        <begin position="356"/>
        <end position="377"/>
    </location>
</feature>
<evidence type="ECO:0000313" key="17">
    <source>
        <dbReference type="EMBL" id="KAF4400252.1"/>
    </source>
</evidence>
<feature type="transmembrane region" description="Helical" evidence="15">
    <location>
        <begin position="2362"/>
        <end position="2381"/>
    </location>
</feature>
<organism evidence="17 18">
    <name type="scientific">Cannabis sativa</name>
    <name type="common">Hemp</name>
    <name type="synonym">Marijuana</name>
    <dbReference type="NCBI Taxonomy" id="3483"/>
    <lineage>
        <taxon>Eukaryota</taxon>
        <taxon>Viridiplantae</taxon>
        <taxon>Streptophyta</taxon>
        <taxon>Embryophyta</taxon>
        <taxon>Tracheophyta</taxon>
        <taxon>Spermatophyta</taxon>
        <taxon>Magnoliopsida</taxon>
        <taxon>eudicotyledons</taxon>
        <taxon>Gunneridae</taxon>
        <taxon>Pentapetalae</taxon>
        <taxon>rosids</taxon>
        <taxon>fabids</taxon>
        <taxon>Rosales</taxon>
        <taxon>Cannabaceae</taxon>
        <taxon>Cannabis</taxon>
    </lineage>
</organism>
<feature type="transmembrane region" description="Helical" evidence="15">
    <location>
        <begin position="2478"/>
        <end position="2506"/>
    </location>
</feature>
<feature type="transmembrane region" description="Helical" evidence="15">
    <location>
        <begin position="641"/>
        <end position="664"/>
    </location>
</feature>
<keyword evidence="8 15" id="KW-1133">Transmembrane helix</keyword>
<dbReference type="GO" id="GO:0046872">
    <property type="term" value="F:metal ion binding"/>
    <property type="evidence" value="ECO:0007669"/>
    <property type="project" value="UniProtKB-KW"/>
</dbReference>
<feature type="transmembrane region" description="Helical" evidence="15">
    <location>
        <begin position="1096"/>
        <end position="1121"/>
    </location>
</feature>
<feature type="transmembrane region" description="Helical" evidence="15">
    <location>
        <begin position="443"/>
        <end position="462"/>
    </location>
</feature>
<evidence type="ECO:0000256" key="13">
    <source>
        <dbReference type="ARBA" id="ARBA00050970"/>
    </source>
</evidence>
<feature type="transmembrane region" description="Helical" evidence="15">
    <location>
        <begin position="1219"/>
        <end position="1247"/>
    </location>
</feature>
<feature type="domain" description="FAD-binding FR-type" evidence="16">
    <location>
        <begin position="2515"/>
        <end position="2620"/>
    </location>
</feature>
<feature type="transmembrane region" description="Helical" evidence="15">
    <location>
        <begin position="327"/>
        <end position="350"/>
    </location>
</feature>
<comment type="similarity">
    <text evidence="3">Belongs to the ferric reductase (FRE) family.</text>
</comment>
<feature type="transmembrane region" description="Helical" evidence="15">
    <location>
        <begin position="2318"/>
        <end position="2341"/>
    </location>
</feature>
<feature type="transmembrane region" description="Helical" evidence="15">
    <location>
        <begin position="1726"/>
        <end position="1745"/>
    </location>
</feature>
<dbReference type="GO" id="GO:0140618">
    <property type="term" value="F:ferric-chelate reductase (NADH) activity"/>
    <property type="evidence" value="ECO:0007669"/>
    <property type="project" value="UniProtKB-EC"/>
</dbReference>
<keyword evidence="5 15" id="KW-0812">Transmembrane</keyword>
<evidence type="ECO:0000256" key="4">
    <source>
        <dbReference type="ARBA" id="ARBA00022448"/>
    </source>
</evidence>
<feature type="transmembrane region" description="Helical" evidence="15">
    <location>
        <begin position="2436"/>
        <end position="2458"/>
    </location>
</feature>
<feature type="transmembrane region" description="Helical" evidence="15">
    <location>
        <begin position="1015"/>
        <end position="1036"/>
    </location>
</feature>
<evidence type="ECO:0000256" key="6">
    <source>
        <dbReference type="ARBA" id="ARBA00022723"/>
    </source>
</evidence>
<keyword evidence="6" id="KW-0479">Metal-binding</keyword>
<evidence type="ECO:0000256" key="7">
    <source>
        <dbReference type="ARBA" id="ARBA00022982"/>
    </source>
</evidence>
<comment type="catalytic activity">
    <reaction evidence="13">
        <text>2 a Fe(II)-siderophore + NAD(+) + H(+) = 2 a Fe(III)-siderophore + NADH</text>
        <dbReference type="Rhea" id="RHEA:15061"/>
        <dbReference type="Rhea" id="RHEA-COMP:11342"/>
        <dbReference type="Rhea" id="RHEA-COMP:11344"/>
        <dbReference type="ChEBI" id="CHEBI:15378"/>
        <dbReference type="ChEBI" id="CHEBI:29033"/>
        <dbReference type="ChEBI" id="CHEBI:29034"/>
        <dbReference type="ChEBI" id="CHEBI:57540"/>
        <dbReference type="ChEBI" id="CHEBI:57945"/>
        <dbReference type="EC" id="1.16.1.7"/>
    </reaction>
</comment>
<dbReference type="SFLD" id="SFLDG01168">
    <property type="entry name" value="Ferric_reductase_subgroup_(FRE"/>
    <property type="match status" value="4"/>
</dbReference>
<evidence type="ECO:0000313" key="18">
    <source>
        <dbReference type="Proteomes" id="UP000583929"/>
    </source>
</evidence>
<protein>
    <recommendedName>
        <fullName evidence="14">ferric-chelate reductase (NADH)</fullName>
        <ecNumber evidence="14">1.16.1.7</ecNumber>
    </recommendedName>
</protein>
<dbReference type="PANTHER" id="PTHR11972:SF196">
    <property type="entry name" value="FAD-BINDING FR-TYPE DOMAIN-CONTAINING PROTEIN"/>
    <property type="match status" value="1"/>
</dbReference>
<feature type="transmembrane region" description="Helical" evidence="15">
    <location>
        <begin position="2783"/>
        <end position="2803"/>
    </location>
</feature>
<keyword evidence="4" id="KW-0813">Transport</keyword>
<dbReference type="InterPro" id="IPR008537">
    <property type="entry name" value="DUF819"/>
</dbReference>
<dbReference type="InterPro" id="IPR039261">
    <property type="entry name" value="FNR_nucleotide-bd"/>
</dbReference>
<dbReference type="InterPro" id="IPR017927">
    <property type="entry name" value="FAD-bd_FR_type"/>
</dbReference>
<sequence length="2895" mass="323221">MASLRLPLLSSPLSHLSPSIPLLHVSFAHLSVHIPAHRTRRVRQNKSEKRRPLGRAGKVRSQLKYPIIAPDDHWGTWTALFATGAFGLWSEKTKIGSMVSAALVSTLVGLGASNLGIIPYEAPAYSVVMEFLLPLTIPLLLFRADLRNVIRSTGTLLLAFLLASVATIVGTLVAFALVPMRSLGADNWKIAAALMGSYIGGSVNYVAISEALGVTPSVLTAGVAADNVICAVYFIVLFALASKIPPEASKTTNDSTMKSESDNGDKIPVLQTGVAVATSFLICKAGTYLTKLTGIQGGSLPGITAIAVILATVLPKYFGHIAPAGDVIAIILMQVFFAAIGASGSIWNVINTAPGIFMFALVQVTVHLVVVLGLGKLFGLDLKLLLLASNANIGGPTTACGMATAKGWWSLVVPSILAGIFGISIATFLGIGFGMMMKMRNTVLKTIFLVVFIGSLLVWVLLPTKSYNKKWTPKLTTKLSSTTYLREQGTNLLLFTFPMMFIGALSCVYLHLQKKSNNKSSSNSSGGVTSSQFHRTLASWRNPVSVKAPLGIVSSVEICFVLMFIALLTWSLANYLYVSFGSLHMHKVGEKVWQAKFRSVSLRLGYIGNTCWAFLFFPVTRGSSILPLVGLTSESSIKYHIWLGHLSTVLFTAHTVGFFIYWAMTDQMVDALEWSQTYVSNVAGEIAMVFAFAIWATSLNKVRRKMFELFFYTHHLYTLYIVFYVLHVGSAYLCMILPGIFLFLIDRYLRFLQSRNRIKLLSSRLLPCGAFELNFAKTQELEYNPTSILFINVPTISKLQWHPFTVTSNCNMEPDKLSIVIKSQGSWSQKLYKQLSNVDHLGVSVEGPYGPSSFSFLRHEALIMVCGGSGITPFISIIREIMFQNTIPNSHIPRVVLICAFKNSADLAMLDLLLPISSPQANQISQIELQIEAYVTQESEQPTIEAQSPIQTVLFKPNPLDSPISATLGPNSWLWLGAIISSSFVLFLLVLGLVTRYYIYPVDKSGGFYHYSYRCLWDMFLVCACICLASSVAFVLSNKSRTNILLFSFPIMFIAALSCVYLHLHKKSPNSNSNEMRGLGRRLALWRSPVSVKAPLGIVSSVELCFAVMFVVLLIWSLVILTRGSSLLPLVGLTSESSIKYHIWLGHLSTVLFAAHTVGFFIYWIMANQMVEALEWSQTYVSNVAGEIAMVVALIMWVASFNRVRRKMFEVFFYTHQLYTIYIIFYVLHVGAAYFCMILPGIFLFLIDRYLRFLQSKDRVRLLSSRILPGGNFEMTFAKIPGLQYNPTSILFINVPSISKLQWHPFTISSNSNIEIDKLSIMVRTEGSWSQKLYKQLSSSVNHLDVSVEGPYGPSSFSFLRHEALIMVSGGSGITPFISIIREIMFQSTIPNSHVPRVVLVCAFKTSADLAMLDLLLPISGSHAEQISQIELQIEAYVTQENEQPTIEAQKTIQTTYFKSNPMDRPISSTFGPNSWLWLGAIISSSFVLFLLVLGLVTRYYIYPVDNSGGFYHYSYRCLWDMFLVCACICLASSVAFVWSKSCNVGLIDTKQIQNVEMGTPTSSPAAWSYVGGDYREVESLPNQSLAQAIKVHFGARPDLKKILFESKASDVGVLVCGPRKMRHEFEIHLRKLVKEEIKTRVALSDTIDNVESSRYIGHPARFLSRLVFFVGLLMESPLQSYLLRDQIGRRLASWRSPVSVKAPLGIVSSVELSFAFIWHAKLRSVSLRLAYMGNICWAFLFFPVTRSSSLLPLVGLTSESSIKYHIWLGHLSTVLFAGHTLGVLTSWITTNQMFKALEWSKVHVSNVAGEIAIVVALVMWMASVSRVRRKMFEVFFYTHQLYTVYIIFYVLHVGAAYFCMILPGIFLFLIDRYLRFLQSRDKVRLLSSRIFPGGNFEMTFAKTPGLQYNPTSILFVNVPSISKLQWHPFTISSNSNMDSDKLSVMVRVEGSWTKKLHKKVCSPVHNKHLDVSVEGPYGPSSFSFLSHEALIMVSGGSGITPFISIIREIMYQSTIPNSHVPRVVLVCAFKTSADLAMLDLLLSIAGSHAQQITEIQLKIEAYVTQESRQTTENQNIIRTSFFKPNPTDKPISATLGPNSWLWLGAIISSSFVLFLLLLGLVTRYYIYPIDNSGGYYHYSYKCLWVMFLVCACVYLASSVAFVLSKSFNGNISKKIQHVDMETSTLSPPAWCYVGDDYREVESLPVQSLVQAINVHFGVRPDLKKILFESKASDVGVLVCGPRKMRHEVAKICASGANILIYSSPVLLIATLSCLYLHIRKKMAHNNTESIMENVYWMSWMRPVLVKGPLGIVSWMELYFLAMFIGLLVWSMYSYLHGMFINVNQQAAQMNESLWEAKLESTALMLGLVGNICLAFLFFPVTRGSSILQLIGITSESSIKYHIWLGHMAMTLFTAHGLCYILFWAKTNHVSEMMKWATVGISNVAGEVALVAGLVMWGTSFPTIRRKIFELFFYTHHLYVVFVVFFVLHVGFSYACIMLPGFYLFLIDRYLRFLQSQQKIRVLSARILPCQAVELNFSKCPGLSYSPRSMIFLNVPTISKLQWHPFTVTSSSNLEPHKLSVVIKSEGKWSHNLYQSFSSPSQMDRIQVSIEGPYGPSSLQCTRHETVVMISGGSGITPFISIIRELLFIANKDSSNTPSILLICAVKNYVDLTMLDLIIPSSGLSYNISRLKLQIEAYVTRQKHPPTETSHKLRPQTIVWFKPESFDLPVYEILGHNSWLWLALIVSASFLTYLMLMGILTRYYIYPIDHNSDMMYSFTSKSFLNMLFLSISIVIIASLGFLWNKKQGNNARPSTLSDNAGDERELESLPYQSLVEATTVHHGTRPNLKRILRELKSSNVGVLVSGPRTMRQEVAAICSSGSANNLHFQSSSFSW</sequence>
<dbReference type="SFLD" id="SFLDS00052">
    <property type="entry name" value="Ferric_Reductase_Domain"/>
    <property type="match status" value="4"/>
</dbReference>
<comment type="caution">
    <text evidence="17">The sequence shown here is derived from an EMBL/GenBank/DDBJ whole genome shotgun (WGS) entry which is preliminary data.</text>
</comment>
<feature type="transmembrane region" description="Helical" evidence="15">
    <location>
        <begin position="1765"/>
        <end position="1791"/>
    </location>
</feature>
<feature type="transmembrane region" description="Helical" evidence="15">
    <location>
        <begin position="2139"/>
        <end position="2164"/>
    </location>
</feature>
<feature type="transmembrane region" description="Helical" evidence="15">
    <location>
        <begin position="973"/>
        <end position="994"/>
    </location>
</feature>
<evidence type="ECO:0000256" key="11">
    <source>
        <dbReference type="ARBA" id="ARBA00023065"/>
    </source>
</evidence>
<evidence type="ECO:0000256" key="14">
    <source>
        <dbReference type="ARBA" id="ARBA00066905"/>
    </source>
</evidence>
<feature type="transmembrane region" description="Helical" evidence="15">
    <location>
        <begin position="2401"/>
        <end position="2424"/>
    </location>
</feature>
<feature type="transmembrane region" description="Helical" evidence="15">
    <location>
        <begin position="156"/>
        <end position="178"/>
    </location>
</feature>
<dbReference type="EMBL" id="JAATIQ010000019">
    <property type="protein sequence ID" value="KAF4400252.1"/>
    <property type="molecule type" value="Genomic_DNA"/>
</dbReference>
<feature type="transmembrane region" description="Helical" evidence="15">
    <location>
        <begin position="606"/>
        <end position="629"/>
    </location>
</feature>
<evidence type="ECO:0000259" key="16">
    <source>
        <dbReference type="PROSITE" id="PS51384"/>
    </source>
</evidence>
<feature type="transmembrane region" description="Helical" evidence="15">
    <location>
        <begin position="1141"/>
        <end position="1167"/>
    </location>
</feature>